<dbReference type="Pfam" id="PF00306">
    <property type="entry name" value="ATP-synt_ab_C"/>
    <property type="match status" value="1"/>
</dbReference>
<dbReference type="Gene3D" id="2.40.30.20">
    <property type="match status" value="1"/>
</dbReference>
<dbReference type="GO" id="GO:0043531">
    <property type="term" value="F:ADP binding"/>
    <property type="evidence" value="ECO:0007669"/>
    <property type="project" value="TreeGrafter"/>
</dbReference>
<dbReference type="NCBIfam" id="TIGR00962">
    <property type="entry name" value="atpA"/>
    <property type="match status" value="1"/>
</dbReference>
<comment type="caution">
    <text evidence="17">The sequence shown here is derived from an EMBL/GenBank/DDBJ whole genome shotgun (WGS) entry which is preliminary data.</text>
</comment>
<evidence type="ECO:0000256" key="7">
    <source>
        <dbReference type="ARBA" id="ARBA00022967"/>
    </source>
</evidence>
<evidence type="ECO:0000313" key="18">
    <source>
        <dbReference type="Proteomes" id="UP000555552"/>
    </source>
</evidence>
<dbReference type="Proteomes" id="UP000555552">
    <property type="component" value="Unassembled WGS sequence"/>
</dbReference>
<comment type="subcellular location">
    <subcellularLocation>
        <location evidence="12">Cell membrane</location>
        <topology evidence="12">Peripheral membrane protein</topology>
    </subcellularLocation>
    <subcellularLocation>
        <location evidence="1">Membrane</location>
    </subcellularLocation>
</comment>
<dbReference type="CDD" id="cd01132">
    <property type="entry name" value="F1-ATPase_alpha_CD"/>
    <property type="match status" value="1"/>
</dbReference>
<evidence type="ECO:0000256" key="8">
    <source>
        <dbReference type="ARBA" id="ARBA00023065"/>
    </source>
</evidence>
<evidence type="ECO:0000256" key="2">
    <source>
        <dbReference type="ARBA" id="ARBA00008936"/>
    </source>
</evidence>
<dbReference type="RefSeq" id="WP_171202273.1">
    <property type="nucleotide sequence ID" value="NZ_BAAANP010000005.1"/>
</dbReference>
<feature type="domain" description="ATPase F1/V1/A1 complex alpha/beta subunit N-terminal" evidence="16">
    <location>
        <begin position="30"/>
        <end position="95"/>
    </location>
</feature>
<dbReference type="InterPro" id="IPR027417">
    <property type="entry name" value="P-loop_NTPase"/>
</dbReference>
<keyword evidence="4 12" id="KW-1003">Cell membrane</keyword>
<dbReference type="InterPro" id="IPR038376">
    <property type="entry name" value="ATP_synth_asu_C_sf"/>
</dbReference>
<dbReference type="PANTHER" id="PTHR48082:SF2">
    <property type="entry name" value="ATP SYNTHASE SUBUNIT ALPHA, MITOCHONDRIAL"/>
    <property type="match status" value="1"/>
</dbReference>
<dbReference type="InterPro" id="IPR000194">
    <property type="entry name" value="ATPase_F1/V1/A1_a/bsu_nucl-bd"/>
</dbReference>
<dbReference type="GO" id="GO:0005524">
    <property type="term" value="F:ATP binding"/>
    <property type="evidence" value="ECO:0007669"/>
    <property type="project" value="UniProtKB-UniRule"/>
</dbReference>
<feature type="domain" description="ATPase F1/V1/A1 complex alpha/beta subunit nucleotide-binding" evidence="14">
    <location>
        <begin position="153"/>
        <end position="376"/>
    </location>
</feature>
<dbReference type="SUPFAM" id="SSF47917">
    <property type="entry name" value="C-terminal domain of alpha and beta subunits of F1 ATP synthase"/>
    <property type="match status" value="1"/>
</dbReference>
<keyword evidence="18" id="KW-1185">Reference proteome</keyword>
<evidence type="ECO:0000259" key="14">
    <source>
        <dbReference type="Pfam" id="PF00006"/>
    </source>
</evidence>
<gene>
    <name evidence="12" type="primary">atpA</name>
    <name evidence="17" type="ORF">HLB09_04850</name>
</gene>
<comment type="similarity">
    <text evidence="2 12">Belongs to the ATPase alpha/beta chains family.</text>
</comment>
<dbReference type="PANTHER" id="PTHR48082">
    <property type="entry name" value="ATP SYNTHASE SUBUNIT ALPHA, MITOCHONDRIAL"/>
    <property type="match status" value="1"/>
</dbReference>
<name>A0A849BN06_9ACTN</name>
<evidence type="ECO:0000256" key="12">
    <source>
        <dbReference type="HAMAP-Rule" id="MF_01346"/>
    </source>
</evidence>
<keyword evidence="9 12" id="KW-0472">Membrane</keyword>
<dbReference type="InterPro" id="IPR004100">
    <property type="entry name" value="ATPase_F1/V1/A1_a/bsu_N"/>
</dbReference>
<dbReference type="Pfam" id="PF00006">
    <property type="entry name" value="ATP-synt_ab"/>
    <property type="match status" value="1"/>
</dbReference>
<dbReference type="CDD" id="cd18116">
    <property type="entry name" value="ATP-synt_F1_alpha_N"/>
    <property type="match status" value="1"/>
</dbReference>
<feature type="compositionally biased region" description="Acidic residues" evidence="13">
    <location>
        <begin position="518"/>
        <end position="533"/>
    </location>
</feature>
<protein>
    <recommendedName>
        <fullName evidence="12">ATP synthase subunit alpha</fullName>
        <ecNumber evidence="12">7.1.2.2</ecNumber>
    </recommendedName>
    <alternativeName>
        <fullName evidence="12">ATP synthase F1 sector subunit alpha</fullName>
    </alternativeName>
    <alternativeName>
        <fullName evidence="12">F-ATPase subunit alpha</fullName>
    </alternativeName>
</protein>
<dbReference type="InterPro" id="IPR020003">
    <property type="entry name" value="ATPase_a/bsu_AS"/>
</dbReference>
<dbReference type="Pfam" id="PF02874">
    <property type="entry name" value="ATP-synt_ab_N"/>
    <property type="match status" value="1"/>
</dbReference>
<dbReference type="InterPro" id="IPR005294">
    <property type="entry name" value="ATP_synth_F1_asu"/>
</dbReference>
<accession>A0A849BN06</accession>
<reference evidence="17 18" key="1">
    <citation type="submission" date="2020-05" db="EMBL/GenBank/DDBJ databases">
        <title>MicrobeNet Type strains.</title>
        <authorList>
            <person name="Nicholson A.C."/>
        </authorList>
    </citation>
    <scope>NUCLEOTIDE SEQUENCE [LARGE SCALE GENOMIC DNA]</scope>
    <source>
        <strain evidence="17 18">JCM 14547</strain>
    </source>
</reference>
<comment type="catalytic activity">
    <reaction evidence="12">
        <text>ATP + H2O + 4 H(+)(in) = ADP + phosphate + 5 H(+)(out)</text>
        <dbReference type="Rhea" id="RHEA:57720"/>
        <dbReference type="ChEBI" id="CHEBI:15377"/>
        <dbReference type="ChEBI" id="CHEBI:15378"/>
        <dbReference type="ChEBI" id="CHEBI:30616"/>
        <dbReference type="ChEBI" id="CHEBI:43474"/>
        <dbReference type="ChEBI" id="CHEBI:456216"/>
        <dbReference type="EC" id="7.1.2.2"/>
    </reaction>
</comment>
<dbReference type="GO" id="GO:0046933">
    <property type="term" value="F:proton-transporting ATP synthase activity, rotational mechanism"/>
    <property type="evidence" value="ECO:0007669"/>
    <property type="project" value="UniProtKB-UniRule"/>
</dbReference>
<feature type="site" description="Required for activity" evidence="12">
    <location>
        <position position="374"/>
    </location>
</feature>
<evidence type="ECO:0000256" key="13">
    <source>
        <dbReference type="SAM" id="MobiDB-lite"/>
    </source>
</evidence>
<feature type="domain" description="ATP synthase alpha subunit C-terminal" evidence="15">
    <location>
        <begin position="383"/>
        <end position="506"/>
    </location>
</feature>
<keyword evidence="6 12" id="KW-0067">ATP-binding</keyword>
<dbReference type="PROSITE" id="PS00152">
    <property type="entry name" value="ATPASE_ALPHA_BETA"/>
    <property type="match status" value="1"/>
</dbReference>
<evidence type="ECO:0000256" key="1">
    <source>
        <dbReference type="ARBA" id="ARBA00004370"/>
    </source>
</evidence>
<dbReference type="SUPFAM" id="SSF50615">
    <property type="entry name" value="N-terminal domain of alpha and beta subunits of F1 ATP synthase"/>
    <property type="match status" value="1"/>
</dbReference>
<keyword evidence="12" id="KW-0375">Hydrogen ion transport</keyword>
<dbReference type="InterPro" id="IPR023366">
    <property type="entry name" value="ATP_synth_asu-like_sf"/>
</dbReference>
<sequence>MAELTIRPEEIRDALDSFVQSFDPSGVDREEVGRVTETADGIARVEGLPSAMANELLRFEDGTLGLALNLDVREIGVVILGDFSGIEEGQAVHRTREVLSVPVGDAYLGRVVDPLGNPIDGQGEIEAETRRALELQAPTVVQRKSVHEPLQTGIKAIDAMTPIGRGQRQLIIGDRQTGKSAVALDTIINQRANWESGDPTKQVRCVYVAIGQKGSTIQAVRGSLEAAGAMEYTTIVAAPASDPAGFKYIAPYTGSAIGQHWMYAGKHVLIVFDDLSKQADAYRAVSLLLRRPPGREAYPGDVFYLHSRLLERCAKLSDEMGGGSMTGLPIIETKGNDVSAFIPTNVISITDGQIFLESDLFNANQRPAVNVGVSVSRVGGDAQTKAVKKVSGTLKIDLAQFRSLEAFAMFASDLDAASRQQLGRGQRLMELLKQPQFSPYPFEEEAVSIWMGTKGVLDDVPVEDVRRFESEVLEMLRGGDVLRTIRETGRLEDDTTDELERQVRDFKKGFRPTSDAPVEAEDVEASDADEESQEQIVRQKR</sequence>
<evidence type="ECO:0000313" key="17">
    <source>
        <dbReference type="EMBL" id="NNH22427.1"/>
    </source>
</evidence>
<dbReference type="NCBIfam" id="NF009884">
    <property type="entry name" value="PRK13343.1"/>
    <property type="match status" value="1"/>
</dbReference>
<dbReference type="InterPro" id="IPR033732">
    <property type="entry name" value="ATP_synth_F1_a_nt-bd_dom"/>
</dbReference>
<evidence type="ECO:0000259" key="15">
    <source>
        <dbReference type="Pfam" id="PF00306"/>
    </source>
</evidence>
<dbReference type="HAMAP" id="MF_01346">
    <property type="entry name" value="ATP_synth_alpha_bact"/>
    <property type="match status" value="1"/>
</dbReference>
<dbReference type="Gene3D" id="3.40.50.300">
    <property type="entry name" value="P-loop containing nucleotide triphosphate hydrolases"/>
    <property type="match status" value="1"/>
</dbReference>
<dbReference type="GO" id="GO:0005886">
    <property type="term" value="C:plasma membrane"/>
    <property type="evidence" value="ECO:0007669"/>
    <property type="project" value="UniProtKB-SubCell"/>
</dbReference>
<dbReference type="CDD" id="cd18113">
    <property type="entry name" value="ATP-synt_F1_alpha_C"/>
    <property type="match status" value="1"/>
</dbReference>
<keyword evidence="10 12" id="KW-0139">CF(1)</keyword>
<evidence type="ECO:0000256" key="11">
    <source>
        <dbReference type="ARBA" id="ARBA00023310"/>
    </source>
</evidence>
<evidence type="ECO:0000256" key="3">
    <source>
        <dbReference type="ARBA" id="ARBA00022448"/>
    </source>
</evidence>
<evidence type="ECO:0000256" key="6">
    <source>
        <dbReference type="ARBA" id="ARBA00022840"/>
    </source>
</evidence>
<dbReference type="GO" id="GO:0045259">
    <property type="term" value="C:proton-transporting ATP synthase complex"/>
    <property type="evidence" value="ECO:0007669"/>
    <property type="project" value="UniProtKB-KW"/>
</dbReference>
<proteinExistence type="inferred from homology"/>
<feature type="region of interest" description="Disordered" evidence="13">
    <location>
        <begin position="504"/>
        <end position="541"/>
    </location>
</feature>
<dbReference type="InterPro" id="IPR000793">
    <property type="entry name" value="ATP_synth_asu_C"/>
</dbReference>
<dbReference type="SUPFAM" id="SSF52540">
    <property type="entry name" value="P-loop containing nucleoside triphosphate hydrolases"/>
    <property type="match status" value="1"/>
</dbReference>
<keyword evidence="11 12" id="KW-0066">ATP synthesis</keyword>
<dbReference type="InterPro" id="IPR036121">
    <property type="entry name" value="ATPase_F1/V1/A1_a/bsu_N_sf"/>
</dbReference>
<organism evidence="17 18">
    <name type="scientific">Pseudokineococcus marinus</name>
    <dbReference type="NCBI Taxonomy" id="351215"/>
    <lineage>
        <taxon>Bacteria</taxon>
        <taxon>Bacillati</taxon>
        <taxon>Actinomycetota</taxon>
        <taxon>Actinomycetes</taxon>
        <taxon>Kineosporiales</taxon>
        <taxon>Kineosporiaceae</taxon>
        <taxon>Pseudokineococcus</taxon>
    </lineage>
</organism>
<keyword evidence="3 12" id="KW-0813">Transport</keyword>
<evidence type="ECO:0000256" key="9">
    <source>
        <dbReference type="ARBA" id="ARBA00023136"/>
    </source>
</evidence>
<evidence type="ECO:0000256" key="10">
    <source>
        <dbReference type="ARBA" id="ARBA00023196"/>
    </source>
</evidence>
<feature type="binding site" evidence="12">
    <location>
        <begin position="173"/>
        <end position="180"/>
    </location>
    <ligand>
        <name>ATP</name>
        <dbReference type="ChEBI" id="CHEBI:30616"/>
    </ligand>
</feature>
<keyword evidence="5 12" id="KW-0547">Nucleotide-binding</keyword>
<dbReference type="FunFam" id="3.40.50.300:FF:000002">
    <property type="entry name" value="ATP synthase subunit alpha"/>
    <property type="match status" value="1"/>
</dbReference>
<evidence type="ECO:0000256" key="4">
    <source>
        <dbReference type="ARBA" id="ARBA00022475"/>
    </source>
</evidence>
<evidence type="ECO:0000259" key="16">
    <source>
        <dbReference type="Pfam" id="PF02874"/>
    </source>
</evidence>
<dbReference type="Gene3D" id="1.20.150.20">
    <property type="entry name" value="ATP synthase alpha/beta chain, C-terminal domain"/>
    <property type="match status" value="1"/>
</dbReference>
<dbReference type="FunFam" id="1.20.150.20:FF:000001">
    <property type="entry name" value="ATP synthase subunit alpha"/>
    <property type="match status" value="1"/>
</dbReference>
<keyword evidence="8 12" id="KW-0406">Ion transport</keyword>
<evidence type="ECO:0000256" key="5">
    <source>
        <dbReference type="ARBA" id="ARBA00022741"/>
    </source>
</evidence>
<dbReference type="EC" id="7.1.2.2" evidence="12"/>
<comment type="function">
    <text evidence="12">Produces ATP from ADP in the presence of a proton gradient across the membrane. The alpha chain is a regulatory subunit.</text>
</comment>
<dbReference type="EMBL" id="JABEMA010000040">
    <property type="protein sequence ID" value="NNH22427.1"/>
    <property type="molecule type" value="Genomic_DNA"/>
</dbReference>
<keyword evidence="7 12" id="KW-1278">Translocase</keyword>
<dbReference type="AlphaFoldDB" id="A0A849BN06"/>